<dbReference type="EMBL" id="AFAY01000003">
    <property type="protein sequence ID" value="EGF12162.1"/>
    <property type="molecule type" value="Genomic_DNA"/>
</dbReference>
<evidence type="ECO:0000313" key="2">
    <source>
        <dbReference type="Proteomes" id="UP000004105"/>
    </source>
</evidence>
<name>F2B8W7_9NEIS</name>
<protein>
    <submittedName>
        <fullName evidence="1">Uncharacterized protein</fullName>
    </submittedName>
</protein>
<organism evidence="1 2">
    <name type="scientific">Neisseria bacilliformis ATCC BAA-1200</name>
    <dbReference type="NCBI Taxonomy" id="888742"/>
    <lineage>
        <taxon>Bacteria</taxon>
        <taxon>Pseudomonadati</taxon>
        <taxon>Pseudomonadota</taxon>
        <taxon>Betaproteobacteria</taxon>
        <taxon>Neisseriales</taxon>
        <taxon>Neisseriaceae</taxon>
        <taxon>Neisseria</taxon>
    </lineage>
</organism>
<evidence type="ECO:0000313" key="1">
    <source>
        <dbReference type="EMBL" id="EGF12162.1"/>
    </source>
</evidence>
<accession>F2B8W7</accession>
<sequence>MFFRFTPAAQRIRRTPCACAQLGIVLSDGLYCTGRVCCPEATHAFPAAQRKAV</sequence>
<comment type="caution">
    <text evidence="1">The sequence shown here is derived from an EMBL/GenBank/DDBJ whole genome shotgun (WGS) entry which is preliminary data.</text>
</comment>
<keyword evidence="2" id="KW-1185">Reference proteome</keyword>
<dbReference type="AlphaFoldDB" id="F2B8W7"/>
<dbReference type="HOGENOM" id="CLU_3063787_0_0_4"/>
<dbReference type="Proteomes" id="UP000004105">
    <property type="component" value="Unassembled WGS sequence"/>
</dbReference>
<gene>
    <name evidence="1" type="ORF">HMPREF9123_0142</name>
</gene>
<reference evidence="1 2" key="1">
    <citation type="submission" date="2011-02" db="EMBL/GenBank/DDBJ databases">
        <authorList>
            <person name="Muzny D."/>
            <person name="Qin X."/>
            <person name="Deng J."/>
            <person name="Jiang H."/>
            <person name="Liu Y."/>
            <person name="Qu J."/>
            <person name="Song X.-Z."/>
            <person name="Zhang L."/>
            <person name="Thornton R."/>
            <person name="Coyle M."/>
            <person name="Francisco L."/>
            <person name="Jackson L."/>
            <person name="Javaid M."/>
            <person name="Korchina V."/>
            <person name="Kovar C."/>
            <person name="Mata R."/>
            <person name="Mathew T."/>
            <person name="Ngo R."/>
            <person name="Nguyen L."/>
            <person name="Nguyen N."/>
            <person name="Okwuonu G."/>
            <person name="Ongeri F."/>
            <person name="Pham C."/>
            <person name="Simmons D."/>
            <person name="Wilczek-Boney K."/>
            <person name="Hale W."/>
            <person name="Jakkamsetti A."/>
            <person name="Pham P."/>
            <person name="Ruth R."/>
            <person name="San Lucas F."/>
            <person name="Warren J."/>
            <person name="Zhang J."/>
            <person name="Zhao Z."/>
            <person name="Zhou C."/>
            <person name="Zhu D."/>
            <person name="Lee S."/>
            <person name="Bess C."/>
            <person name="Blankenburg K."/>
            <person name="Forbes L."/>
            <person name="Fu Q."/>
            <person name="Gubbala S."/>
            <person name="Hirani K."/>
            <person name="Jayaseelan J.C."/>
            <person name="Lara F."/>
            <person name="Munidasa M."/>
            <person name="Palculict T."/>
            <person name="Patil S."/>
            <person name="Pu L.-L."/>
            <person name="Saada N."/>
            <person name="Tang L."/>
            <person name="Weissenberger G."/>
            <person name="Zhu Y."/>
            <person name="Hemphill L."/>
            <person name="Shang Y."/>
            <person name="Youmans B."/>
            <person name="Ayvaz T."/>
            <person name="Ross M."/>
            <person name="Santibanez J."/>
            <person name="Aqrawi P."/>
            <person name="Gross S."/>
            <person name="Joshi V."/>
            <person name="Fowler G."/>
            <person name="Nazareth L."/>
            <person name="Reid J."/>
            <person name="Worley K."/>
            <person name="Petrosino J."/>
            <person name="Highlander S."/>
            <person name="Gibbs R."/>
        </authorList>
    </citation>
    <scope>NUCLEOTIDE SEQUENCE [LARGE SCALE GENOMIC DNA]</scope>
    <source>
        <strain evidence="1 2">ATCC BAA-1200</strain>
    </source>
</reference>
<proteinExistence type="predicted"/>